<dbReference type="PROSITE" id="PS50181">
    <property type="entry name" value="FBOX"/>
    <property type="match status" value="1"/>
</dbReference>
<evidence type="ECO:0000259" key="1">
    <source>
        <dbReference type="PROSITE" id="PS50181"/>
    </source>
</evidence>
<reference evidence="2" key="1">
    <citation type="submission" date="2015-11" db="EMBL/GenBank/DDBJ databases">
        <title>De novo transcriptome assembly of four potential Pierce s Disease insect vectors from Arizona vineyards.</title>
        <authorList>
            <person name="Tassone E.E."/>
        </authorList>
    </citation>
    <scope>NUCLEOTIDE SEQUENCE</scope>
</reference>
<proteinExistence type="predicted"/>
<dbReference type="InterPro" id="IPR036047">
    <property type="entry name" value="F-box-like_dom_sf"/>
</dbReference>
<sequence>MDLIFHQREIIQVWVPRRYVMESTETEVLTSLEDLPLDAVELITNYLTLTDLAACCAVSRGMREVFDDDVLWRRHCDRELAEHLRTTPCRVEPPFVSPEIEESTLSPVGYWRMSFMRENHLYNNWRLGRFKKEFLVDKGYNKCWPYSIGFLTNDIMALVTTDRINILDVKSYPAVEAVEPIYLFVGLPYTLQMYYENNMIVIMYGSSVQVYHLDFSTKQSFLNHVFFFESPEKIRNIFVDFEHKFSKNKHQRFLIEKLRLIVEKYFVGILPGEFVMHVWDLEKGVKVKTENLPISKGLIQAVKGSDSKLVVIAVVGVDPFDQTYLVYNLTDLRFLPFRHKDSSSVEFYVVNDYIGFWVPYTLSLYNLRTSEMILQCNAAAHHPMQNLGNHLYFVQHFFLTVVSPKNKYLKCELLTDTKSFKILTKKFVRIQRSGTFGVWEMNGNKKLRKIAATIFASGRIPLVNKSSTRCILTIDRAGAVVHYW</sequence>
<dbReference type="Gene3D" id="1.20.1280.50">
    <property type="match status" value="1"/>
</dbReference>
<accession>A0A1B6L7J0</accession>
<dbReference type="Pfam" id="PF12937">
    <property type="entry name" value="F-box-like"/>
    <property type="match status" value="1"/>
</dbReference>
<organism evidence="2">
    <name type="scientific">Graphocephala atropunctata</name>
    <dbReference type="NCBI Taxonomy" id="36148"/>
    <lineage>
        <taxon>Eukaryota</taxon>
        <taxon>Metazoa</taxon>
        <taxon>Ecdysozoa</taxon>
        <taxon>Arthropoda</taxon>
        <taxon>Hexapoda</taxon>
        <taxon>Insecta</taxon>
        <taxon>Pterygota</taxon>
        <taxon>Neoptera</taxon>
        <taxon>Paraneoptera</taxon>
        <taxon>Hemiptera</taxon>
        <taxon>Auchenorrhyncha</taxon>
        <taxon>Membracoidea</taxon>
        <taxon>Cicadellidae</taxon>
        <taxon>Cicadellinae</taxon>
        <taxon>Cicadellini</taxon>
        <taxon>Graphocephala</taxon>
    </lineage>
</organism>
<name>A0A1B6L7J0_9HEMI</name>
<dbReference type="SMART" id="SM00256">
    <property type="entry name" value="FBOX"/>
    <property type="match status" value="1"/>
</dbReference>
<evidence type="ECO:0000313" key="2">
    <source>
        <dbReference type="EMBL" id="JAT19693.1"/>
    </source>
</evidence>
<dbReference type="SUPFAM" id="SSF81383">
    <property type="entry name" value="F-box domain"/>
    <property type="match status" value="1"/>
</dbReference>
<dbReference type="EMBL" id="GEBQ01020284">
    <property type="protein sequence ID" value="JAT19693.1"/>
    <property type="molecule type" value="Transcribed_RNA"/>
</dbReference>
<dbReference type="AlphaFoldDB" id="A0A1B6L7J0"/>
<gene>
    <name evidence="2" type="ORF">g.35472</name>
</gene>
<protein>
    <recommendedName>
        <fullName evidence="1">F-box domain-containing protein</fullName>
    </recommendedName>
</protein>
<dbReference type="InterPro" id="IPR001810">
    <property type="entry name" value="F-box_dom"/>
</dbReference>
<feature type="domain" description="F-box" evidence="1">
    <location>
        <begin position="29"/>
        <end position="75"/>
    </location>
</feature>